<feature type="transmembrane region" description="Helical" evidence="1">
    <location>
        <begin position="153"/>
        <end position="179"/>
    </location>
</feature>
<evidence type="ECO:0000256" key="1">
    <source>
        <dbReference type="SAM" id="Phobius"/>
    </source>
</evidence>
<keyword evidence="1" id="KW-0472">Membrane</keyword>
<name>A0A382NBA0_9ZZZZ</name>
<feature type="non-terminal residue" evidence="2">
    <location>
        <position position="371"/>
    </location>
</feature>
<dbReference type="AlphaFoldDB" id="A0A382NBA0"/>
<keyword evidence="1" id="KW-0812">Transmembrane</keyword>
<organism evidence="2">
    <name type="scientific">marine metagenome</name>
    <dbReference type="NCBI Taxonomy" id="408172"/>
    <lineage>
        <taxon>unclassified sequences</taxon>
        <taxon>metagenomes</taxon>
        <taxon>ecological metagenomes</taxon>
    </lineage>
</organism>
<feature type="transmembrane region" description="Helical" evidence="1">
    <location>
        <begin position="331"/>
        <end position="351"/>
    </location>
</feature>
<accession>A0A382NBA0</accession>
<feature type="transmembrane region" description="Helical" evidence="1">
    <location>
        <begin position="200"/>
        <end position="221"/>
    </location>
</feature>
<protein>
    <submittedName>
        <fullName evidence="2">Uncharacterized protein</fullName>
    </submittedName>
</protein>
<feature type="transmembrane region" description="Helical" evidence="1">
    <location>
        <begin position="227"/>
        <end position="246"/>
    </location>
</feature>
<dbReference type="EMBL" id="UINC01098925">
    <property type="protein sequence ID" value="SVC57808.1"/>
    <property type="molecule type" value="Genomic_DNA"/>
</dbReference>
<gene>
    <name evidence="2" type="ORF">METZ01_LOCUS310662</name>
</gene>
<evidence type="ECO:0000313" key="2">
    <source>
        <dbReference type="EMBL" id="SVC57808.1"/>
    </source>
</evidence>
<dbReference type="Gene3D" id="2.60.120.260">
    <property type="entry name" value="Galactose-binding domain-like"/>
    <property type="match status" value="1"/>
</dbReference>
<feature type="non-terminal residue" evidence="2">
    <location>
        <position position="1"/>
    </location>
</feature>
<proteinExistence type="predicted"/>
<sequence length="371" mass="40439">KEANKLGPLAGTGIHQEVNPAFIFEGPWPREMAQEASLGFWRTTGQAGAKMTFRFEGDRVSLLTYRGPNMGTTRIRIDQNDSLPDLVPKNSRGQAIIDLYALTPEPEARIPIASGLPSGAHVLELTATGLGNEHSGGGEIIVDAVIVSVSRPFWPYVLTGLSWLPLLLGIAGMCLPPLWRKCHKALQAIPLYPQSPSTNVAGIPVGSIITASLGAVLLWVFPDGEVFSAYTALRILVLIYLTLLAIKVPSALALTTAGSQFFHVLRAEVGPYSLGIPELMLGTMLIAWTTRSLYYRKLQLERSWILYAGLLLLLTAAIASIFAPYPKFAMRSLRLVLLEPFLLFILLTTYLDRRHVRALLASVAIGGIEFP</sequence>
<reference evidence="2" key="1">
    <citation type="submission" date="2018-05" db="EMBL/GenBank/DDBJ databases">
        <authorList>
            <person name="Lanie J.A."/>
            <person name="Ng W.-L."/>
            <person name="Kazmierczak K.M."/>
            <person name="Andrzejewski T.M."/>
            <person name="Davidsen T.M."/>
            <person name="Wayne K.J."/>
            <person name="Tettelin H."/>
            <person name="Glass J.I."/>
            <person name="Rusch D."/>
            <person name="Podicherti R."/>
            <person name="Tsui H.-C.T."/>
            <person name="Winkler M.E."/>
        </authorList>
    </citation>
    <scope>NUCLEOTIDE SEQUENCE</scope>
</reference>
<keyword evidence="1" id="KW-1133">Transmembrane helix</keyword>
<feature type="transmembrane region" description="Helical" evidence="1">
    <location>
        <begin position="304"/>
        <end position="325"/>
    </location>
</feature>